<proteinExistence type="predicted"/>
<dbReference type="InterPro" id="IPR050570">
    <property type="entry name" value="Cell_wall_metabolism_enzyme"/>
</dbReference>
<evidence type="ECO:0000259" key="2">
    <source>
        <dbReference type="PROSITE" id="PS51782"/>
    </source>
</evidence>
<dbReference type="AlphaFoldDB" id="A0A940DLQ8"/>
<feature type="domain" description="LysM" evidence="2">
    <location>
        <begin position="270"/>
        <end position="314"/>
    </location>
</feature>
<protein>
    <submittedName>
        <fullName evidence="3">Peptidoglycan DD-metalloendopeptidase family protein</fullName>
    </submittedName>
</protein>
<dbReference type="EMBL" id="JADIMV010000096">
    <property type="protein sequence ID" value="MBO8440097.1"/>
    <property type="molecule type" value="Genomic_DNA"/>
</dbReference>
<dbReference type="Gene3D" id="2.70.70.10">
    <property type="entry name" value="Glucose Permease (Domain IIA)"/>
    <property type="match status" value="1"/>
</dbReference>
<dbReference type="SMART" id="SM00257">
    <property type="entry name" value="LysM"/>
    <property type="match status" value="1"/>
</dbReference>
<reference evidence="3" key="2">
    <citation type="journal article" date="2021" name="PeerJ">
        <title>Extensive microbial diversity within the chicken gut microbiome revealed by metagenomics and culture.</title>
        <authorList>
            <person name="Gilroy R."/>
            <person name="Ravi A."/>
            <person name="Getino M."/>
            <person name="Pursley I."/>
            <person name="Horton D.L."/>
            <person name="Alikhan N.F."/>
            <person name="Baker D."/>
            <person name="Gharbi K."/>
            <person name="Hall N."/>
            <person name="Watson M."/>
            <person name="Adriaenssens E.M."/>
            <person name="Foster-Nyarko E."/>
            <person name="Jarju S."/>
            <person name="Secka A."/>
            <person name="Antonio M."/>
            <person name="Oren A."/>
            <person name="Chaudhuri R.R."/>
            <person name="La Ragione R."/>
            <person name="Hildebrand F."/>
            <person name="Pallen M.J."/>
        </authorList>
    </citation>
    <scope>NUCLEOTIDE SEQUENCE</scope>
    <source>
        <strain evidence="3">3924</strain>
    </source>
</reference>
<accession>A0A940DLQ8</accession>
<keyword evidence="1" id="KW-0732">Signal</keyword>
<dbReference type="Gene3D" id="3.10.350.10">
    <property type="entry name" value="LysM domain"/>
    <property type="match status" value="1"/>
</dbReference>
<dbReference type="InterPro" id="IPR036779">
    <property type="entry name" value="LysM_dom_sf"/>
</dbReference>
<evidence type="ECO:0000313" key="4">
    <source>
        <dbReference type="Proteomes" id="UP000712007"/>
    </source>
</evidence>
<reference evidence="3" key="1">
    <citation type="submission" date="2020-10" db="EMBL/GenBank/DDBJ databases">
        <authorList>
            <person name="Gilroy R."/>
        </authorList>
    </citation>
    <scope>NUCLEOTIDE SEQUENCE</scope>
    <source>
        <strain evidence="3">3924</strain>
    </source>
</reference>
<dbReference type="InterPro" id="IPR018392">
    <property type="entry name" value="LysM"/>
</dbReference>
<dbReference type="Proteomes" id="UP000712007">
    <property type="component" value="Unassembled WGS sequence"/>
</dbReference>
<gene>
    <name evidence="3" type="ORF">IAC51_05540</name>
</gene>
<evidence type="ECO:0000256" key="1">
    <source>
        <dbReference type="SAM" id="SignalP"/>
    </source>
</evidence>
<dbReference type="CDD" id="cd12797">
    <property type="entry name" value="M23_peptidase"/>
    <property type="match status" value="1"/>
</dbReference>
<dbReference type="PROSITE" id="PS51782">
    <property type="entry name" value="LYSM"/>
    <property type="match status" value="1"/>
</dbReference>
<dbReference type="SUPFAM" id="SSF51261">
    <property type="entry name" value="Duplicated hybrid motif"/>
    <property type="match status" value="1"/>
</dbReference>
<sequence>MRRIIVLAAVMLSLTASGGLFAKDRDRLFCSTGYAPIDTLDMFRLDIFTLSHEDSVALLARLHEQDSIVRFLDSVNRIYPSYEFYKESWDMARINPYGVKIDSLPDSVLMDCSGFVYPVDGNRVTSSFGVRGGRFHYGVDIGVKYGDTIRATFDGKVRLVSYDRRGYGHYVVVRHGNGLESLMGHMSRVLVRENEEVKAGDPVGLGGSTGRSTGPHLHLEYRFLGNAFDPTKLIDFDSMAVRTEDGGDYLLTLADTYSHKGVLAELSKARYHRVRSGDTLSHIARRYGTSVSALCRLNRISRSSILQIGQRVRYR</sequence>
<dbReference type="InterPro" id="IPR016047">
    <property type="entry name" value="M23ase_b-sheet_dom"/>
</dbReference>
<comment type="caution">
    <text evidence="3">The sequence shown here is derived from an EMBL/GenBank/DDBJ whole genome shotgun (WGS) entry which is preliminary data.</text>
</comment>
<organism evidence="3 4">
    <name type="scientific">Candidatus Aphodosoma intestinipullorum</name>
    <dbReference type="NCBI Taxonomy" id="2840674"/>
    <lineage>
        <taxon>Bacteria</taxon>
        <taxon>Pseudomonadati</taxon>
        <taxon>Bacteroidota</taxon>
        <taxon>Bacteroidia</taxon>
        <taxon>Bacteroidales</taxon>
        <taxon>Candidatus Aphodosoma</taxon>
    </lineage>
</organism>
<dbReference type="InterPro" id="IPR011055">
    <property type="entry name" value="Dup_hybrid_motif"/>
</dbReference>
<dbReference type="Pfam" id="PF01476">
    <property type="entry name" value="LysM"/>
    <property type="match status" value="1"/>
</dbReference>
<dbReference type="Pfam" id="PF01551">
    <property type="entry name" value="Peptidase_M23"/>
    <property type="match status" value="1"/>
</dbReference>
<dbReference type="PANTHER" id="PTHR21666">
    <property type="entry name" value="PEPTIDASE-RELATED"/>
    <property type="match status" value="1"/>
</dbReference>
<dbReference type="CDD" id="cd00118">
    <property type="entry name" value="LysM"/>
    <property type="match status" value="1"/>
</dbReference>
<name>A0A940DLQ8_9BACT</name>
<evidence type="ECO:0000313" key="3">
    <source>
        <dbReference type="EMBL" id="MBO8440097.1"/>
    </source>
</evidence>
<feature type="signal peptide" evidence="1">
    <location>
        <begin position="1"/>
        <end position="22"/>
    </location>
</feature>
<feature type="chain" id="PRO_5037098367" evidence="1">
    <location>
        <begin position="23"/>
        <end position="315"/>
    </location>
</feature>
<dbReference type="GO" id="GO:0004222">
    <property type="term" value="F:metalloendopeptidase activity"/>
    <property type="evidence" value="ECO:0007669"/>
    <property type="project" value="TreeGrafter"/>
</dbReference>
<dbReference type="PANTHER" id="PTHR21666:SF270">
    <property type="entry name" value="MUREIN HYDROLASE ACTIVATOR ENVC"/>
    <property type="match status" value="1"/>
</dbReference>
<dbReference type="SUPFAM" id="SSF54106">
    <property type="entry name" value="LysM domain"/>
    <property type="match status" value="1"/>
</dbReference>